<sequence length="167" mass="18689">MERAEPMHRDTHIRYITRPASTPFVSRVMSSEIRRLRYVCSGLSQLEANAHSCDHREPDTSTIRMHDFVAESSDETPFERFLVWDPVEDSNVLYARPATAEAIRRNAAAAALNALPGPDEGEGDVTEVKQEDREDDVEEEEANGDGADNGADDDNDNDMGGIRIERK</sequence>
<gene>
    <name evidence="2" type="ORF">B9Z19DRAFT_380608</name>
</gene>
<organism evidence="2 3">
    <name type="scientific">Tuber borchii</name>
    <name type="common">White truffle</name>
    <dbReference type="NCBI Taxonomy" id="42251"/>
    <lineage>
        <taxon>Eukaryota</taxon>
        <taxon>Fungi</taxon>
        <taxon>Dikarya</taxon>
        <taxon>Ascomycota</taxon>
        <taxon>Pezizomycotina</taxon>
        <taxon>Pezizomycetes</taxon>
        <taxon>Pezizales</taxon>
        <taxon>Tuberaceae</taxon>
        <taxon>Tuber</taxon>
    </lineage>
</organism>
<dbReference type="OrthoDB" id="10515404at2759"/>
<dbReference type="Proteomes" id="UP000244722">
    <property type="component" value="Unassembled WGS sequence"/>
</dbReference>
<feature type="region of interest" description="Disordered" evidence="1">
    <location>
        <begin position="113"/>
        <end position="167"/>
    </location>
</feature>
<comment type="caution">
    <text evidence="2">The sequence shown here is derived from an EMBL/GenBank/DDBJ whole genome shotgun (WGS) entry which is preliminary data.</text>
</comment>
<evidence type="ECO:0000313" key="3">
    <source>
        <dbReference type="Proteomes" id="UP000244722"/>
    </source>
</evidence>
<dbReference type="EMBL" id="NESQ01000258">
    <property type="protein sequence ID" value="PUU74962.1"/>
    <property type="molecule type" value="Genomic_DNA"/>
</dbReference>
<feature type="compositionally biased region" description="Acidic residues" evidence="1">
    <location>
        <begin position="133"/>
        <end position="143"/>
    </location>
</feature>
<protein>
    <submittedName>
        <fullName evidence="2">Uncharacterized protein</fullName>
    </submittedName>
</protein>
<evidence type="ECO:0000256" key="1">
    <source>
        <dbReference type="SAM" id="MobiDB-lite"/>
    </source>
</evidence>
<accession>A0A2T6ZHK6</accession>
<evidence type="ECO:0000313" key="2">
    <source>
        <dbReference type="EMBL" id="PUU74962.1"/>
    </source>
</evidence>
<proteinExistence type="predicted"/>
<reference evidence="2 3" key="1">
    <citation type="submission" date="2017-04" db="EMBL/GenBank/DDBJ databases">
        <title>Draft genome sequence of Tuber borchii Vittad., a whitish edible truffle.</title>
        <authorList>
            <consortium name="DOE Joint Genome Institute"/>
            <person name="Murat C."/>
            <person name="Kuo A."/>
            <person name="Barry K.W."/>
            <person name="Clum A."/>
            <person name="Dockter R.B."/>
            <person name="Fauchery L."/>
            <person name="Iotti M."/>
            <person name="Kohler A."/>
            <person name="Labutti K."/>
            <person name="Lindquist E.A."/>
            <person name="Lipzen A."/>
            <person name="Ohm R.A."/>
            <person name="Wang M."/>
            <person name="Grigoriev I.V."/>
            <person name="Zambonelli A."/>
            <person name="Martin F.M."/>
        </authorList>
    </citation>
    <scope>NUCLEOTIDE SEQUENCE [LARGE SCALE GENOMIC DNA]</scope>
    <source>
        <strain evidence="2 3">Tbo3840</strain>
    </source>
</reference>
<name>A0A2T6ZHK6_TUBBO</name>
<dbReference type="AlphaFoldDB" id="A0A2T6ZHK6"/>
<keyword evidence="3" id="KW-1185">Reference proteome</keyword>